<dbReference type="AlphaFoldDB" id="A0A0A9HPZ7"/>
<sequence>MDNCNNVNSARVVSTEKKK</sequence>
<protein>
    <submittedName>
        <fullName evidence="1">Uncharacterized protein</fullName>
    </submittedName>
</protein>
<accession>A0A0A9HPZ7</accession>
<dbReference type="EMBL" id="GBRH01159094">
    <property type="protein sequence ID" value="JAE38802.1"/>
    <property type="molecule type" value="Transcribed_RNA"/>
</dbReference>
<name>A0A0A9HPZ7_ARUDO</name>
<proteinExistence type="predicted"/>
<organism evidence="1">
    <name type="scientific">Arundo donax</name>
    <name type="common">Giant reed</name>
    <name type="synonym">Donax arundinaceus</name>
    <dbReference type="NCBI Taxonomy" id="35708"/>
    <lineage>
        <taxon>Eukaryota</taxon>
        <taxon>Viridiplantae</taxon>
        <taxon>Streptophyta</taxon>
        <taxon>Embryophyta</taxon>
        <taxon>Tracheophyta</taxon>
        <taxon>Spermatophyta</taxon>
        <taxon>Magnoliopsida</taxon>
        <taxon>Liliopsida</taxon>
        <taxon>Poales</taxon>
        <taxon>Poaceae</taxon>
        <taxon>PACMAD clade</taxon>
        <taxon>Arundinoideae</taxon>
        <taxon>Arundineae</taxon>
        <taxon>Arundo</taxon>
    </lineage>
</organism>
<reference evidence="1" key="1">
    <citation type="submission" date="2014-09" db="EMBL/GenBank/DDBJ databases">
        <authorList>
            <person name="Magalhaes I.L.F."/>
            <person name="Oliveira U."/>
            <person name="Santos F.R."/>
            <person name="Vidigal T.H.D.A."/>
            <person name="Brescovit A.D."/>
            <person name="Santos A.J."/>
        </authorList>
    </citation>
    <scope>NUCLEOTIDE SEQUENCE</scope>
    <source>
        <tissue evidence="1">Shoot tissue taken approximately 20 cm above the soil surface</tissue>
    </source>
</reference>
<evidence type="ECO:0000313" key="1">
    <source>
        <dbReference type="EMBL" id="JAE38802.1"/>
    </source>
</evidence>
<reference evidence="1" key="2">
    <citation type="journal article" date="2015" name="Data Brief">
        <title>Shoot transcriptome of the giant reed, Arundo donax.</title>
        <authorList>
            <person name="Barrero R.A."/>
            <person name="Guerrero F.D."/>
            <person name="Moolhuijzen P."/>
            <person name="Goolsby J.A."/>
            <person name="Tidwell J."/>
            <person name="Bellgard S.E."/>
            <person name="Bellgard M.I."/>
        </authorList>
    </citation>
    <scope>NUCLEOTIDE SEQUENCE</scope>
    <source>
        <tissue evidence="1">Shoot tissue taken approximately 20 cm above the soil surface</tissue>
    </source>
</reference>